<gene>
    <name evidence="2" type="ORF">COW28_07090</name>
</gene>
<evidence type="ECO:0008006" key="4">
    <source>
        <dbReference type="Google" id="ProtNLM"/>
    </source>
</evidence>
<reference evidence="3" key="1">
    <citation type="submission" date="2017-09" db="EMBL/GenBank/DDBJ databases">
        <title>Depth-based differentiation of microbial function through sediment-hosted aquifers and enrichment of novel symbionts in the deep terrestrial subsurface.</title>
        <authorList>
            <person name="Probst A.J."/>
            <person name="Ladd B."/>
            <person name="Jarett J.K."/>
            <person name="Geller-Mcgrath D.E."/>
            <person name="Sieber C.M.K."/>
            <person name="Emerson J.B."/>
            <person name="Anantharaman K."/>
            <person name="Thomas B.C."/>
            <person name="Malmstrom R."/>
            <person name="Stieglmeier M."/>
            <person name="Klingl A."/>
            <person name="Woyke T."/>
            <person name="Ryan C.M."/>
            <person name="Banfield J.F."/>
        </authorList>
    </citation>
    <scope>NUCLEOTIDE SEQUENCE [LARGE SCALE GENOMIC DNA]</scope>
</reference>
<dbReference type="SUPFAM" id="SSF51726">
    <property type="entry name" value="UROD/MetE-like"/>
    <property type="match status" value="1"/>
</dbReference>
<comment type="caution">
    <text evidence="2">The sequence shown here is derived from an EMBL/GenBank/DDBJ whole genome shotgun (WGS) entry which is preliminary data.</text>
</comment>
<organism evidence="2 3">
    <name type="scientific">bacterium (Candidatus Ratteibacteria) CG15_BIG_FIL_POST_REV_8_21_14_020_41_12</name>
    <dbReference type="NCBI Taxonomy" id="2014291"/>
    <lineage>
        <taxon>Bacteria</taxon>
        <taxon>Candidatus Ratteibacteria</taxon>
    </lineage>
</organism>
<sequence length="367" mass="42487">MGGDMKYRVPLKNPKPDFKSFREVLEGRKRAERVHFVELLMDEEIKKYITENLLGEKWVPYSAQTREGYWKQNINFWYKMDYDYIRVSGGLNFPGKSRETEDTASLSRGRRGWSEEGKGPIASWQDFEKYPWPKAEEIDYSSYEFSSKNLPEGMKMLVCPSSGVFEVASGSLLGLLNMSYLLADNPDLVEATFRKVGEAICTFYQNVISLDNVEGIFQGDDMGFKTSTIISPALLRKMVLPWHKKFAALAHEHQKMYWLHCCGNLLSLMEDFIKEVKIDAFHSFDDNIISVTEFKRKYKEIAVLGGVDVDKLCRLKEDDLRKYVREILKECMPERYALGSGNSIANYVPVENYLIMLDEGMNWKLTF</sequence>
<accession>A0A2M7GW51</accession>
<protein>
    <recommendedName>
        <fullName evidence="4">Uroporphyrinogen decarboxylase (URO-D) domain-containing protein</fullName>
    </recommendedName>
</protein>
<dbReference type="InterPro" id="IPR038071">
    <property type="entry name" value="UROD/MetE-like_sf"/>
</dbReference>
<name>A0A2M7GW51_9BACT</name>
<dbReference type="Proteomes" id="UP000230025">
    <property type="component" value="Unassembled WGS sequence"/>
</dbReference>
<dbReference type="PANTHER" id="PTHR47099">
    <property type="entry name" value="METHYLCOBAMIDE:COM METHYLTRANSFERASE MTBA"/>
    <property type="match status" value="1"/>
</dbReference>
<evidence type="ECO:0000313" key="2">
    <source>
        <dbReference type="EMBL" id="PIW31546.1"/>
    </source>
</evidence>
<dbReference type="Gene3D" id="3.20.20.210">
    <property type="match status" value="1"/>
</dbReference>
<dbReference type="InterPro" id="IPR052024">
    <property type="entry name" value="Methanogen_methyltrans"/>
</dbReference>
<feature type="region of interest" description="Disordered" evidence="1">
    <location>
        <begin position="96"/>
        <end position="119"/>
    </location>
</feature>
<dbReference type="PANTHER" id="PTHR47099:SF1">
    <property type="entry name" value="METHYLCOBAMIDE:COM METHYLTRANSFERASE MTBA"/>
    <property type="match status" value="1"/>
</dbReference>
<dbReference type="AlphaFoldDB" id="A0A2M7GW51"/>
<evidence type="ECO:0000256" key="1">
    <source>
        <dbReference type="SAM" id="MobiDB-lite"/>
    </source>
</evidence>
<proteinExistence type="predicted"/>
<dbReference type="EMBL" id="PFFY01000334">
    <property type="protein sequence ID" value="PIW31546.1"/>
    <property type="molecule type" value="Genomic_DNA"/>
</dbReference>
<evidence type="ECO:0000313" key="3">
    <source>
        <dbReference type="Proteomes" id="UP000230025"/>
    </source>
</evidence>